<name>A0A365L735_9BACL</name>
<keyword evidence="1" id="KW-0175">Coiled coil</keyword>
<keyword evidence="3" id="KW-1185">Reference proteome</keyword>
<evidence type="ECO:0000256" key="1">
    <source>
        <dbReference type="SAM" id="Coils"/>
    </source>
</evidence>
<accession>A0A365L735</accession>
<dbReference type="RefSeq" id="WP_112221659.1">
    <property type="nucleotide sequence ID" value="NZ_CP196859.1"/>
</dbReference>
<proteinExistence type="predicted"/>
<comment type="caution">
    <text evidence="2">The sequence shown here is derived from an EMBL/GenBank/DDBJ whole genome shotgun (WGS) entry which is preliminary data.</text>
</comment>
<dbReference type="Proteomes" id="UP000251002">
    <property type="component" value="Unassembled WGS sequence"/>
</dbReference>
<feature type="coiled-coil region" evidence="1">
    <location>
        <begin position="32"/>
        <end position="66"/>
    </location>
</feature>
<protein>
    <submittedName>
        <fullName evidence="2">Uncharacterized protein</fullName>
    </submittedName>
</protein>
<gene>
    <name evidence="2" type="ORF">DP120_02820</name>
</gene>
<sequence>MKNTEAATNHFYRERAFTELAEGLEGHQQEVAKNALWEIQVLKREVQLLRRDKETLLHDKKELRESLKSEKYRSKEMVRYFSRWTEEYAKIIKIPINMENETHIRQHYFSLRESAKNLVHSCRRKLKEIDFAMEEEERSSFKRH</sequence>
<organism evidence="2 3">
    <name type="scientific">Planococcus halotolerans</name>
    <dbReference type="NCBI Taxonomy" id="2233542"/>
    <lineage>
        <taxon>Bacteria</taxon>
        <taxon>Bacillati</taxon>
        <taxon>Bacillota</taxon>
        <taxon>Bacilli</taxon>
        <taxon>Bacillales</taxon>
        <taxon>Caryophanaceae</taxon>
        <taxon>Planococcus</taxon>
    </lineage>
</organism>
<evidence type="ECO:0000313" key="2">
    <source>
        <dbReference type="EMBL" id="RAZ81236.1"/>
    </source>
</evidence>
<dbReference type="EMBL" id="QLZR01000001">
    <property type="protein sequence ID" value="RAZ81236.1"/>
    <property type="molecule type" value="Genomic_DNA"/>
</dbReference>
<reference evidence="2 3" key="1">
    <citation type="submission" date="2018-06" db="EMBL/GenBank/DDBJ databases">
        <title>The draft genome sequences of strains SCU63 and S1.</title>
        <authorList>
            <person name="Gan L."/>
        </authorList>
    </citation>
    <scope>NUCLEOTIDE SEQUENCE [LARGE SCALE GENOMIC DNA]</scope>
    <source>
        <strain evidence="2 3">SCU63</strain>
    </source>
</reference>
<dbReference type="AlphaFoldDB" id="A0A365L735"/>
<evidence type="ECO:0000313" key="3">
    <source>
        <dbReference type="Proteomes" id="UP000251002"/>
    </source>
</evidence>